<proteinExistence type="predicted"/>
<dbReference type="AlphaFoldDB" id="A0A9P9WTG8"/>
<evidence type="ECO:0000313" key="3">
    <source>
        <dbReference type="Proteomes" id="UP000829685"/>
    </source>
</evidence>
<dbReference type="Proteomes" id="UP000829685">
    <property type="component" value="Unassembled WGS sequence"/>
</dbReference>
<accession>A0A9P9WTG8</accession>
<feature type="compositionally biased region" description="Acidic residues" evidence="1">
    <location>
        <begin position="223"/>
        <end position="234"/>
    </location>
</feature>
<evidence type="ECO:0000256" key="1">
    <source>
        <dbReference type="SAM" id="MobiDB-lite"/>
    </source>
</evidence>
<dbReference type="EMBL" id="JAFIMR010000006">
    <property type="protein sequence ID" value="KAI1877810.1"/>
    <property type="molecule type" value="Genomic_DNA"/>
</dbReference>
<gene>
    <name evidence="2" type="ORF">JX265_003818</name>
</gene>
<feature type="region of interest" description="Disordered" evidence="1">
    <location>
        <begin position="207"/>
        <end position="244"/>
    </location>
</feature>
<name>A0A9P9WTG8_9PEZI</name>
<evidence type="ECO:0000313" key="2">
    <source>
        <dbReference type="EMBL" id="KAI1877810.1"/>
    </source>
</evidence>
<reference evidence="2" key="1">
    <citation type="submission" date="2021-03" db="EMBL/GenBank/DDBJ databases">
        <title>Revisited historic fungal species revealed as producer of novel bioactive compounds through whole genome sequencing and comparative genomics.</title>
        <authorList>
            <person name="Vignolle G.A."/>
            <person name="Hochenegger N."/>
            <person name="Mach R.L."/>
            <person name="Mach-Aigner A.R."/>
            <person name="Javad Rahimi M."/>
            <person name="Salim K.A."/>
            <person name="Chan C.M."/>
            <person name="Lim L.B.L."/>
            <person name="Cai F."/>
            <person name="Druzhinina I.S."/>
            <person name="U'Ren J.M."/>
            <person name="Derntl C."/>
        </authorList>
    </citation>
    <scope>NUCLEOTIDE SEQUENCE</scope>
    <source>
        <strain evidence="2">TUCIM 5799</strain>
    </source>
</reference>
<comment type="caution">
    <text evidence="2">The sequence shown here is derived from an EMBL/GenBank/DDBJ whole genome shotgun (WGS) entry which is preliminary data.</text>
</comment>
<organism evidence="2 3">
    <name type="scientific">Neoarthrinium moseri</name>
    <dbReference type="NCBI Taxonomy" id="1658444"/>
    <lineage>
        <taxon>Eukaryota</taxon>
        <taxon>Fungi</taxon>
        <taxon>Dikarya</taxon>
        <taxon>Ascomycota</taxon>
        <taxon>Pezizomycotina</taxon>
        <taxon>Sordariomycetes</taxon>
        <taxon>Xylariomycetidae</taxon>
        <taxon>Amphisphaeriales</taxon>
        <taxon>Apiosporaceae</taxon>
        <taxon>Neoarthrinium</taxon>
    </lineage>
</organism>
<feature type="compositionally biased region" description="Basic and acidic residues" evidence="1">
    <location>
        <begin position="207"/>
        <end position="222"/>
    </location>
</feature>
<protein>
    <submittedName>
        <fullName evidence="2">Uncharacterized protein</fullName>
    </submittedName>
</protein>
<keyword evidence="3" id="KW-1185">Reference proteome</keyword>
<sequence>MECWSGDILAAICYFNRRPQGGRKYVFKFIRPHLAGSPPSFCDKKMLSLNADRGKAVGVMDRAASGRGSRQRAKLVRKIRRLMNKLAAAVNPAEAANIEEQKDDLTGEVFGCLDFSAAKMPMRRTMFTEAKYPNGEEHAPGEELKGTVFKTIHVKLPEPKDPNQKKSEMSDFDAPSMRIETVTWRILQLIANDLRNVQMIRLAERKRANEERKAAKEVRELPPEQEPEDPDWDDPTPITPPRTRQNGLMTRLIQKSAAVKGEDNPKENKAIMGVQKVEQLITAGNNSMLSHIFHTSCLDKAEPPPASLIGWLNFFLAKAPAAAAVVFQAVKEICEPEKDGLPNCVFIVVDPPWVQQHLYAMLQLAGVKVNSQILGTFTPYSPTSASATKASTSETAAQVFRIRCNQPASRYLNEVLGLGPSGLLNNPTRAAANASSLIARYAINCPEQMGPLGNVKKWDILAACCRLAKGRHLGVPFEPNEVKEYPTVNANNVEDIRKSIKKQAQDMETKQKLEKKAATALIEKQAEDVSASRPPLPPLASALLIRSRSRHESRVPLQYHLFAITHLFAVTEDGCCDLACQFCSTTRPLTWLKAIMRTRGTS</sequence>